<dbReference type="Proteomes" id="UP001060085">
    <property type="component" value="Linkage Group LG02"/>
</dbReference>
<gene>
    <name evidence="1" type="ORF">M9H77_07752</name>
</gene>
<evidence type="ECO:0000313" key="1">
    <source>
        <dbReference type="EMBL" id="KAI5676802.1"/>
    </source>
</evidence>
<accession>A0ACC0BW21</accession>
<reference evidence="2" key="1">
    <citation type="journal article" date="2023" name="Nat. Plants">
        <title>Single-cell RNA sequencing provides a high-resolution roadmap for understanding the multicellular compartmentation of specialized metabolism.</title>
        <authorList>
            <person name="Sun S."/>
            <person name="Shen X."/>
            <person name="Li Y."/>
            <person name="Li Y."/>
            <person name="Wang S."/>
            <person name="Li R."/>
            <person name="Zhang H."/>
            <person name="Shen G."/>
            <person name="Guo B."/>
            <person name="Wei J."/>
            <person name="Xu J."/>
            <person name="St-Pierre B."/>
            <person name="Chen S."/>
            <person name="Sun C."/>
        </authorList>
    </citation>
    <scope>NUCLEOTIDE SEQUENCE [LARGE SCALE GENOMIC DNA]</scope>
</reference>
<sequence>MTEHVAVITQMVSDELSMLYLTVADVEDKNDHSDKEYIVSSESESDDNNEAEEKRVTNSHKPCHSKHNMGSGSPIDNLIESGTLRLLDSNPSMTDIQLGMRFVDKVQAISAVQKWSIRMGREYRVV</sequence>
<dbReference type="EMBL" id="CM044702">
    <property type="protein sequence ID" value="KAI5676802.1"/>
    <property type="molecule type" value="Genomic_DNA"/>
</dbReference>
<protein>
    <submittedName>
        <fullName evidence="1">Uncharacterized protein</fullName>
    </submittedName>
</protein>
<organism evidence="1 2">
    <name type="scientific">Catharanthus roseus</name>
    <name type="common">Madagascar periwinkle</name>
    <name type="synonym">Vinca rosea</name>
    <dbReference type="NCBI Taxonomy" id="4058"/>
    <lineage>
        <taxon>Eukaryota</taxon>
        <taxon>Viridiplantae</taxon>
        <taxon>Streptophyta</taxon>
        <taxon>Embryophyta</taxon>
        <taxon>Tracheophyta</taxon>
        <taxon>Spermatophyta</taxon>
        <taxon>Magnoliopsida</taxon>
        <taxon>eudicotyledons</taxon>
        <taxon>Gunneridae</taxon>
        <taxon>Pentapetalae</taxon>
        <taxon>asterids</taxon>
        <taxon>lamiids</taxon>
        <taxon>Gentianales</taxon>
        <taxon>Apocynaceae</taxon>
        <taxon>Rauvolfioideae</taxon>
        <taxon>Vinceae</taxon>
        <taxon>Catharanthinae</taxon>
        <taxon>Catharanthus</taxon>
    </lineage>
</organism>
<keyword evidence="2" id="KW-1185">Reference proteome</keyword>
<name>A0ACC0BW21_CATRO</name>
<comment type="caution">
    <text evidence="1">The sequence shown here is derived from an EMBL/GenBank/DDBJ whole genome shotgun (WGS) entry which is preliminary data.</text>
</comment>
<proteinExistence type="predicted"/>
<evidence type="ECO:0000313" key="2">
    <source>
        <dbReference type="Proteomes" id="UP001060085"/>
    </source>
</evidence>